<evidence type="ECO:0000313" key="3">
    <source>
        <dbReference type="Proteomes" id="UP000015100"/>
    </source>
</evidence>
<keyword evidence="1" id="KW-0732">Signal</keyword>
<feature type="chain" id="PRO_5004560723" description="Ig-like domain-containing protein" evidence="1">
    <location>
        <begin position="24"/>
        <end position="451"/>
    </location>
</feature>
<accession>S8AQT1</accession>
<protein>
    <recommendedName>
        <fullName evidence="4">Ig-like domain-containing protein</fullName>
    </recommendedName>
</protein>
<dbReference type="AlphaFoldDB" id="S8AQT1"/>
<proteinExistence type="predicted"/>
<gene>
    <name evidence="2" type="ORF">H072_692</name>
</gene>
<organism evidence="2 3">
    <name type="scientific">Dactylellina haptotyla (strain CBS 200.50)</name>
    <name type="common">Nematode-trapping fungus</name>
    <name type="synonym">Monacrosporium haptotylum</name>
    <dbReference type="NCBI Taxonomy" id="1284197"/>
    <lineage>
        <taxon>Eukaryota</taxon>
        <taxon>Fungi</taxon>
        <taxon>Dikarya</taxon>
        <taxon>Ascomycota</taxon>
        <taxon>Pezizomycotina</taxon>
        <taxon>Orbiliomycetes</taxon>
        <taxon>Orbiliales</taxon>
        <taxon>Orbiliaceae</taxon>
        <taxon>Dactylellina</taxon>
    </lineage>
</organism>
<feature type="signal peptide" evidence="1">
    <location>
        <begin position="1"/>
        <end position="23"/>
    </location>
</feature>
<comment type="caution">
    <text evidence="2">The sequence shown here is derived from an EMBL/GenBank/DDBJ whole genome shotgun (WGS) entry which is preliminary data.</text>
</comment>
<dbReference type="eggNOG" id="ENOG502T091">
    <property type="taxonomic scope" value="Eukaryota"/>
</dbReference>
<name>S8AQT1_DACHA</name>
<sequence>MFFLKSLVAALALGLVQESIAAAASSCCTDKCGKPVRLAKNGRRDCSAILVKTITPTKYTTNYKTATHTVYRTVVKKVTGTTDIIVTRVATKTDTKLATETDTDIVTETETDIASETEYSVSTSLSTAEETQFVTEVATATETSFSTLTVSFVPTLKKRAYTPAKPTYASACDNGAYTRACSCLGIKPITITRPAYKRTVSKTRTVYKTLTRTSTSYAAVNTHTVVVSHTQTNIESLTQTDVLSLTATDVVSLTTRTTIISGTEIIATETITLTVSTDTTVTNTVVATQTADPAPPVCNGNGFGMYVQNPASSQNGYGLGNINSIGVGIYLRTFSGGAAPWKVDSSGNIISWYTTSDLQMLVKTGSPPYKIWYRSSLSNVNYNVPTEDVSCQVGTGPDYKVSCIGPGGAPFKLAMCQDPIYYEWVGTLYSDAAQLSGMNCVLDSIVARCKP</sequence>
<dbReference type="OrthoDB" id="5417707at2759"/>
<reference evidence="2 3" key="1">
    <citation type="journal article" date="2013" name="PLoS Genet.">
        <title>Genomic mechanisms accounting for the adaptation to parasitism in nematode-trapping fungi.</title>
        <authorList>
            <person name="Meerupati T."/>
            <person name="Andersson K.M."/>
            <person name="Friman E."/>
            <person name="Kumar D."/>
            <person name="Tunlid A."/>
            <person name="Ahren D."/>
        </authorList>
    </citation>
    <scope>NUCLEOTIDE SEQUENCE [LARGE SCALE GENOMIC DNA]</scope>
    <source>
        <strain evidence="2 3">CBS 200.50</strain>
    </source>
</reference>
<dbReference type="Proteomes" id="UP000015100">
    <property type="component" value="Unassembled WGS sequence"/>
</dbReference>
<dbReference type="EMBL" id="AQGS01000017">
    <property type="protein sequence ID" value="EPS45310.1"/>
    <property type="molecule type" value="Genomic_DNA"/>
</dbReference>
<reference evidence="3" key="2">
    <citation type="submission" date="2013-04" db="EMBL/GenBank/DDBJ databases">
        <title>Genomic mechanisms accounting for the adaptation to parasitism in nematode-trapping fungi.</title>
        <authorList>
            <person name="Ahren D.G."/>
        </authorList>
    </citation>
    <scope>NUCLEOTIDE SEQUENCE [LARGE SCALE GENOMIC DNA]</scope>
    <source>
        <strain evidence="3">CBS 200.50</strain>
    </source>
</reference>
<keyword evidence="3" id="KW-1185">Reference proteome</keyword>
<evidence type="ECO:0000313" key="2">
    <source>
        <dbReference type="EMBL" id="EPS45310.1"/>
    </source>
</evidence>
<dbReference type="HOGENOM" id="CLU_640881_0_0_1"/>
<evidence type="ECO:0008006" key="4">
    <source>
        <dbReference type="Google" id="ProtNLM"/>
    </source>
</evidence>
<dbReference type="OMA" id="WIKSARS"/>
<evidence type="ECO:0000256" key="1">
    <source>
        <dbReference type="SAM" id="SignalP"/>
    </source>
</evidence>
<dbReference type="STRING" id="1284197.S8AQT1"/>